<dbReference type="GO" id="GO:0046872">
    <property type="term" value="F:metal ion binding"/>
    <property type="evidence" value="ECO:0007669"/>
    <property type="project" value="UniProtKB-KW"/>
</dbReference>
<reference evidence="6 7" key="1">
    <citation type="submission" date="2019-06" db="EMBL/GenBank/DDBJ databases">
        <title>Draft genome sequence of Miniimonas arenae KCTC 19750T isolated from sea sand.</title>
        <authorList>
            <person name="Park S.-J."/>
        </authorList>
    </citation>
    <scope>NUCLEOTIDE SEQUENCE [LARGE SCALE GENOMIC DNA]</scope>
    <source>
        <strain evidence="6 7">KCTC 19750</strain>
    </source>
</reference>
<accession>A0A5C5BD67</accession>
<keyword evidence="2" id="KW-0479">Metal-binding</keyword>
<name>A0A5C5BD67_9MICO</name>
<dbReference type="GO" id="GO:0051537">
    <property type="term" value="F:2 iron, 2 sulfur cluster binding"/>
    <property type="evidence" value="ECO:0007669"/>
    <property type="project" value="UniProtKB-KW"/>
</dbReference>
<evidence type="ECO:0000256" key="2">
    <source>
        <dbReference type="ARBA" id="ARBA00022723"/>
    </source>
</evidence>
<dbReference type="Proteomes" id="UP000313849">
    <property type="component" value="Unassembled WGS sequence"/>
</dbReference>
<proteinExistence type="predicted"/>
<dbReference type="GO" id="GO:0016705">
    <property type="term" value="F:oxidoreductase activity, acting on paired donors, with incorporation or reduction of molecular oxygen"/>
    <property type="evidence" value="ECO:0007669"/>
    <property type="project" value="UniProtKB-ARBA"/>
</dbReference>
<dbReference type="AlphaFoldDB" id="A0A5C5BD67"/>
<sequence length="117" mass="12121">MTAQSAAFLDDLAPGSAMTVSVTAADGSDLLLALVRAQDGSVYALDDECSHGRASLGDGDVLTERGVCSVECWKHGSRFDVTTGRPLGPPASQPVTTYPVTIDGEIVLVDVDSPVRT</sequence>
<keyword evidence="4" id="KW-0411">Iron-sulfur</keyword>
<dbReference type="RefSeq" id="WP_108719744.1">
    <property type="nucleotide sequence ID" value="NZ_DAMDJA010000083.1"/>
</dbReference>
<gene>
    <name evidence="6" type="ORF">FH969_03670</name>
</gene>
<evidence type="ECO:0000313" key="7">
    <source>
        <dbReference type="Proteomes" id="UP000313849"/>
    </source>
</evidence>
<evidence type="ECO:0000256" key="3">
    <source>
        <dbReference type="ARBA" id="ARBA00023004"/>
    </source>
</evidence>
<dbReference type="SUPFAM" id="SSF50022">
    <property type="entry name" value="ISP domain"/>
    <property type="match status" value="1"/>
</dbReference>
<comment type="caution">
    <text evidence="6">The sequence shown here is derived from an EMBL/GenBank/DDBJ whole genome shotgun (WGS) entry which is preliminary data.</text>
</comment>
<organism evidence="6 7">
    <name type="scientific">Miniimonas arenae</name>
    <dbReference type="NCBI Taxonomy" id="676201"/>
    <lineage>
        <taxon>Bacteria</taxon>
        <taxon>Bacillati</taxon>
        <taxon>Actinomycetota</taxon>
        <taxon>Actinomycetes</taxon>
        <taxon>Micrococcales</taxon>
        <taxon>Beutenbergiaceae</taxon>
        <taxon>Miniimonas</taxon>
    </lineage>
</organism>
<keyword evidence="1" id="KW-0001">2Fe-2S</keyword>
<dbReference type="InterPro" id="IPR017941">
    <property type="entry name" value="Rieske_2Fe-2S"/>
</dbReference>
<evidence type="ECO:0000313" key="6">
    <source>
        <dbReference type="EMBL" id="TNU76346.1"/>
    </source>
</evidence>
<evidence type="ECO:0000256" key="1">
    <source>
        <dbReference type="ARBA" id="ARBA00022714"/>
    </source>
</evidence>
<dbReference type="InterPro" id="IPR036922">
    <property type="entry name" value="Rieske_2Fe-2S_sf"/>
</dbReference>
<dbReference type="Pfam" id="PF00355">
    <property type="entry name" value="Rieske"/>
    <property type="match status" value="1"/>
</dbReference>
<dbReference type="OrthoDB" id="147178at2"/>
<dbReference type="PANTHER" id="PTHR21496">
    <property type="entry name" value="FERREDOXIN-RELATED"/>
    <property type="match status" value="1"/>
</dbReference>
<dbReference type="CDD" id="cd03528">
    <property type="entry name" value="Rieske_RO_ferredoxin"/>
    <property type="match status" value="1"/>
</dbReference>
<dbReference type="GO" id="GO:0004497">
    <property type="term" value="F:monooxygenase activity"/>
    <property type="evidence" value="ECO:0007669"/>
    <property type="project" value="UniProtKB-ARBA"/>
</dbReference>
<keyword evidence="3" id="KW-0408">Iron</keyword>
<evidence type="ECO:0000259" key="5">
    <source>
        <dbReference type="PROSITE" id="PS51296"/>
    </source>
</evidence>
<dbReference type="EMBL" id="VENP01000008">
    <property type="protein sequence ID" value="TNU76346.1"/>
    <property type="molecule type" value="Genomic_DNA"/>
</dbReference>
<dbReference type="Gene3D" id="2.102.10.10">
    <property type="entry name" value="Rieske [2Fe-2S] iron-sulphur domain"/>
    <property type="match status" value="1"/>
</dbReference>
<protein>
    <submittedName>
        <fullName evidence="6">Non-heme iron oxygenase ferredoxin subunit</fullName>
    </submittedName>
</protein>
<keyword evidence="7" id="KW-1185">Reference proteome</keyword>
<dbReference type="PROSITE" id="PS51296">
    <property type="entry name" value="RIESKE"/>
    <property type="match status" value="1"/>
</dbReference>
<feature type="domain" description="Rieske" evidence="5">
    <location>
        <begin position="4"/>
        <end position="109"/>
    </location>
</feature>
<dbReference type="PANTHER" id="PTHR21496:SF23">
    <property type="entry name" value="3-PHENYLPROPIONATE_CINNAMIC ACID DIOXYGENASE FERREDOXIN SUBUNIT"/>
    <property type="match status" value="1"/>
</dbReference>
<evidence type="ECO:0000256" key="4">
    <source>
        <dbReference type="ARBA" id="ARBA00023014"/>
    </source>
</evidence>